<dbReference type="EC" id="6.3.1.5" evidence="7"/>
<evidence type="ECO:0000256" key="5">
    <source>
        <dbReference type="ARBA" id="ARBA00023027"/>
    </source>
</evidence>
<evidence type="ECO:0000313" key="9">
    <source>
        <dbReference type="EMBL" id="RLZ09262.1"/>
    </source>
</evidence>
<keyword evidence="4 6" id="KW-0067">ATP-binding</keyword>
<dbReference type="InterPro" id="IPR014729">
    <property type="entry name" value="Rossmann-like_a/b/a_fold"/>
</dbReference>
<organism evidence="9 10">
    <name type="scientific">Faecalibacter macacae</name>
    <dbReference type="NCBI Taxonomy" id="1859289"/>
    <lineage>
        <taxon>Bacteria</taxon>
        <taxon>Pseudomonadati</taxon>
        <taxon>Bacteroidota</taxon>
        <taxon>Flavobacteriia</taxon>
        <taxon>Flavobacteriales</taxon>
        <taxon>Weeksellaceae</taxon>
        <taxon>Faecalibacter</taxon>
    </lineage>
</organism>
<dbReference type="GO" id="GO:0009435">
    <property type="term" value="P:NAD+ biosynthetic process"/>
    <property type="evidence" value="ECO:0007669"/>
    <property type="project" value="UniProtKB-UniPathway"/>
</dbReference>
<dbReference type="Gene3D" id="3.40.50.620">
    <property type="entry name" value="HUPs"/>
    <property type="match status" value="1"/>
</dbReference>
<reference evidence="9 10" key="1">
    <citation type="submission" date="2018-10" db="EMBL/GenBank/DDBJ databases">
        <authorList>
            <person name="Chen X."/>
        </authorList>
    </citation>
    <scope>NUCLEOTIDE SEQUENCE [LARGE SCALE GENOMIC DNA]</scope>
    <source>
        <strain evidence="9 10">YIM 102668</strain>
    </source>
</reference>
<dbReference type="Proteomes" id="UP000275348">
    <property type="component" value="Unassembled WGS sequence"/>
</dbReference>
<evidence type="ECO:0000256" key="6">
    <source>
        <dbReference type="RuleBase" id="RU003811"/>
    </source>
</evidence>
<dbReference type="InterPro" id="IPR022310">
    <property type="entry name" value="NAD/GMP_synthase"/>
</dbReference>
<comment type="catalytic activity">
    <reaction evidence="7">
        <text>deamido-NAD(+) + NH4(+) + ATP = AMP + diphosphate + NAD(+) + H(+)</text>
        <dbReference type="Rhea" id="RHEA:21188"/>
        <dbReference type="ChEBI" id="CHEBI:15378"/>
        <dbReference type="ChEBI" id="CHEBI:28938"/>
        <dbReference type="ChEBI" id="CHEBI:30616"/>
        <dbReference type="ChEBI" id="CHEBI:33019"/>
        <dbReference type="ChEBI" id="CHEBI:57540"/>
        <dbReference type="ChEBI" id="CHEBI:58437"/>
        <dbReference type="ChEBI" id="CHEBI:456215"/>
        <dbReference type="EC" id="6.3.1.5"/>
    </reaction>
</comment>
<dbReference type="OrthoDB" id="9803818at2"/>
<dbReference type="CDD" id="cd00553">
    <property type="entry name" value="NAD_synthase"/>
    <property type="match status" value="1"/>
</dbReference>
<dbReference type="EMBL" id="RDOJ01000010">
    <property type="protein sequence ID" value="RLZ09262.1"/>
    <property type="molecule type" value="Genomic_DNA"/>
</dbReference>
<evidence type="ECO:0000256" key="4">
    <source>
        <dbReference type="ARBA" id="ARBA00022840"/>
    </source>
</evidence>
<dbReference type="UniPathway" id="UPA00253"/>
<comment type="caution">
    <text evidence="9">The sequence shown here is derived from an EMBL/GenBank/DDBJ whole genome shotgun (WGS) entry which is preliminary data.</text>
</comment>
<dbReference type="SUPFAM" id="SSF52402">
    <property type="entry name" value="Adenine nucleotide alpha hydrolases-like"/>
    <property type="match status" value="1"/>
</dbReference>
<dbReference type="InterPro" id="IPR003694">
    <property type="entry name" value="NAD_synthase"/>
</dbReference>
<evidence type="ECO:0000313" key="10">
    <source>
        <dbReference type="Proteomes" id="UP000275348"/>
    </source>
</evidence>
<name>A0A3L9M907_9FLAO</name>
<evidence type="ECO:0000256" key="7">
    <source>
        <dbReference type="RuleBase" id="RU003812"/>
    </source>
</evidence>
<dbReference type="GO" id="GO:0008795">
    <property type="term" value="F:NAD+ synthase activity"/>
    <property type="evidence" value="ECO:0007669"/>
    <property type="project" value="UniProtKB-EC"/>
</dbReference>
<feature type="domain" description="NAD/GMP synthase" evidence="8">
    <location>
        <begin position="6"/>
        <end position="249"/>
    </location>
</feature>
<dbReference type="RefSeq" id="WP_121934781.1">
    <property type="nucleotide sequence ID" value="NZ_RDOJ01000010.1"/>
</dbReference>
<dbReference type="PANTHER" id="PTHR23090:SF9">
    <property type="entry name" value="GLUTAMINE-DEPENDENT NAD(+) SYNTHETASE"/>
    <property type="match status" value="1"/>
</dbReference>
<proteinExistence type="inferred from homology"/>
<keyword evidence="5 6" id="KW-0520">NAD</keyword>
<keyword evidence="2 6" id="KW-0436">Ligase</keyword>
<comment type="similarity">
    <text evidence="6">Belongs to the NAD synthetase family.</text>
</comment>
<comment type="pathway">
    <text evidence="1">Cofactor biosynthesis; NAD(+) biosynthesis.</text>
</comment>
<dbReference type="NCBIfam" id="TIGR00552">
    <property type="entry name" value="nadE"/>
    <property type="match status" value="1"/>
</dbReference>
<keyword evidence="3 6" id="KW-0547">Nucleotide-binding</keyword>
<protein>
    <recommendedName>
        <fullName evidence="7">NH(3)-dependent NAD(+) synthetase</fullName>
        <ecNumber evidence="7">6.3.1.5</ecNumber>
    </recommendedName>
</protein>
<dbReference type="Pfam" id="PF02540">
    <property type="entry name" value="NAD_synthase"/>
    <property type="match status" value="1"/>
</dbReference>
<dbReference type="GO" id="GO:0005737">
    <property type="term" value="C:cytoplasm"/>
    <property type="evidence" value="ECO:0007669"/>
    <property type="project" value="InterPro"/>
</dbReference>
<dbReference type="GO" id="GO:0003952">
    <property type="term" value="F:NAD+ synthase (glutamine-hydrolyzing) activity"/>
    <property type="evidence" value="ECO:0007669"/>
    <property type="project" value="InterPro"/>
</dbReference>
<evidence type="ECO:0000256" key="1">
    <source>
        <dbReference type="ARBA" id="ARBA00004790"/>
    </source>
</evidence>
<sequence length="264" mass="29749">MQTEKVIQHIVSWLKDYLETSHQKGFVIGISGGIDSAVTSTLCAMTGYPLLNLEMPIHQEKNQADRAKKHIEWLKENFNTSIESIEVELTDTFDSMVAALPQTENTDKVNLALANTRARLRMTTLYYFAGLHNYLVAGTGNKVEDFGVGFYTKYGDGGVDLSPIADLMKSEVYKIAGHLGINTEIQKAKPTDGLFGDDRSDEDQLGASYDELEWAMIMKEEGHFADDFEGRQKEVFEIYSRLNRINQHKMVPIPVCDIPDELMK</sequence>
<keyword evidence="10" id="KW-1185">Reference proteome</keyword>
<evidence type="ECO:0000256" key="3">
    <source>
        <dbReference type="ARBA" id="ARBA00022741"/>
    </source>
</evidence>
<dbReference type="PANTHER" id="PTHR23090">
    <property type="entry name" value="NH 3 /GLUTAMINE-DEPENDENT NAD + SYNTHETASE"/>
    <property type="match status" value="1"/>
</dbReference>
<dbReference type="GO" id="GO:0004359">
    <property type="term" value="F:glutaminase activity"/>
    <property type="evidence" value="ECO:0007669"/>
    <property type="project" value="InterPro"/>
</dbReference>
<evidence type="ECO:0000256" key="2">
    <source>
        <dbReference type="ARBA" id="ARBA00022598"/>
    </source>
</evidence>
<dbReference type="GO" id="GO:0005524">
    <property type="term" value="F:ATP binding"/>
    <property type="evidence" value="ECO:0007669"/>
    <property type="project" value="UniProtKB-KW"/>
</dbReference>
<evidence type="ECO:0000259" key="8">
    <source>
        <dbReference type="Pfam" id="PF02540"/>
    </source>
</evidence>
<gene>
    <name evidence="9" type="primary">nadE</name>
    <name evidence="9" type="ORF">EAH69_08555</name>
</gene>
<accession>A0A3L9M907</accession>
<dbReference type="AlphaFoldDB" id="A0A3L9M907"/>